<accession>A0A1Q9GMY1</accession>
<dbReference type="STRING" id="1903952.BIT28_18525"/>
<keyword evidence="4" id="KW-0732">Signal</keyword>
<dbReference type="InterPro" id="IPR013974">
    <property type="entry name" value="SAF"/>
</dbReference>
<dbReference type="CDD" id="cd11614">
    <property type="entry name" value="SAF_CpaB_FlgA_like"/>
    <property type="match status" value="1"/>
</dbReference>
<dbReference type="OrthoDB" id="5729023at2"/>
<comment type="caution">
    <text evidence="9">The sequence shown here is derived from an EMBL/GenBank/DDBJ whole genome shotgun (WGS) entry which is preliminary data.</text>
</comment>
<evidence type="ECO:0000256" key="4">
    <source>
        <dbReference type="ARBA" id="ARBA00022729"/>
    </source>
</evidence>
<dbReference type="InterPro" id="IPR006190">
    <property type="entry name" value="SAF_AFP_Neu5Ac"/>
</dbReference>
<dbReference type="Pfam" id="PF17656">
    <property type="entry name" value="ChapFlgA_N"/>
    <property type="match status" value="1"/>
</dbReference>
<evidence type="ECO:0000256" key="7">
    <source>
        <dbReference type="RuleBase" id="RU362063"/>
    </source>
</evidence>
<dbReference type="InterPro" id="IPR039246">
    <property type="entry name" value="Flagellar_FlgA"/>
</dbReference>
<protein>
    <recommendedName>
        <fullName evidence="3 7">Flagella basal body P-ring formation protein FlgA</fullName>
    </recommendedName>
</protein>
<dbReference type="InterPro" id="IPR017585">
    <property type="entry name" value="SAF_FlgA"/>
</dbReference>
<gene>
    <name evidence="9" type="ORF">BIT28_18525</name>
</gene>
<name>A0A1Q9GMY1_9GAMM</name>
<evidence type="ECO:0000256" key="6">
    <source>
        <dbReference type="ARBA" id="ARBA00025643"/>
    </source>
</evidence>
<dbReference type="Gene3D" id="2.30.30.760">
    <property type="match status" value="1"/>
</dbReference>
<keyword evidence="9" id="KW-0969">Cilium</keyword>
<dbReference type="SUPFAM" id="SSF51269">
    <property type="entry name" value="AFP III-like domain"/>
    <property type="match status" value="1"/>
</dbReference>
<comment type="function">
    <text evidence="6 7">Involved in the assembly process of the P-ring formation. It may associate with FlgF on the rod constituting a structure essential for the P-ring assembly or may act as a modulator protein for the P-ring assembly.</text>
</comment>
<dbReference type="GO" id="GO:0042597">
    <property type="term" value="C:periplasmic space"/>
    <property type="evidence" value="ECO:0007669"/>
    <property type="project" value="UniProtKB-SubCell"/>
</dbReference>
<evidence type="ECO:0000256" key="1">
    <source>
        <dbReference type="ARBA" id="ARBA00004418"/>
    </source>
</evidence>
<dbReference type="NCBIfam" id="TIGR03170">
    <property type="entry name" value="flgA_cterm"/>
    <property type="match status" value="1"/>
</dbReference>
<dbReference type="Proteomes" id="UP000186905">
    <property type="component" value="Unassembled WGS sequence"/>
</dbReference>
<reference evidence="9 10" key="1">
    <citation type="submission" date="2016-09" db="EMBL/GenBank/DDBJ databases">
        <title>Photobacterium proteolyticum sp. nov. a protease producing bacterium isolated from ocean sediments of Laizhou Bay.</title>
        <authorList>
            <person name="Li Y."/>
        </authorList>
    </citation>
    <scope>NUCLEOTIDE SEQUENCE [LARGE SCALE GENOMIC DNA]</scope>
    <source>
        <strain evidence="9 10">13-12</strain>
    </source>
</reference>
<keyword evidence="5 7" id="KW-0574">Periplasm</keyword>
<keyword evidence="10" id="KW-1185">Reference proteome</keyword>
<dbReference type="AlphaFoldDB" id="A0A1Q9GMY1"/>
<sequence length="235" mass="25402">MTQRTHLTLLTIFFGLLAFFFSTFVSSAPQNSLDMVQHTAEEYVKTIVKSPPKGQLTVKAAHLDSRLKLSTCSEPLKTSVPGKQSLTGNITVLVSCSTEGWQVYVPVRVKQLLPRVVAAKPLARGAVLSASDLVVQMIETRFQRGVVFEHPQQIIGSKVKRNVNMGDAIQGNDICLVCRNDAVLIKAGRSGLNIVTKGTALSDGSLGEQIRVQNAKSKRVVDGIITGVGEVTVNF</sequence>
<evidence type="ECO:0000256" key="3">
    <source>
        <dbReference type="ARBA" id="ARBA00014754"/>
    </source>
</evidence>
<dbReference type="PROSITE" id="PS50844">
    <property type="entry name" value="AFP_LIKE"/>
    <property type="match status" value="1"/>
</dbReference>
<keyword evidence="7" id="KW-1005">Bacterial flagellum biogenesis</keyword>
<evidence type="ECO:0000256" key="2">
    <source>
        <dbReference type="ARBA" id="ARBA00010474"/>
    </source>
</evidence>
<evidence type="ECO:0000259" key="8">
    <source>
        <dbReference type="PROSITE" id="PS50844"/>
    </source>
</evidence>
<dbReference type="SMART" id="SM00858">
    <property type="entry name" value="SAF"/>
    <property type="match status" value="1"/>
</dbReference>
<dbReference type="PANTHER" id="PTHR36307:SF1">
    <property type="entry name" value="FLAGELLA BASAL BODY P-RING FORMATION PROTEIN FLGA"/>
    <property type="match status" value="1"/>
</dbReference>
<keyword evidence="9" id="KW-0282">Flagellum</keyword>
<dbReference type="RefSeq" id="WP_075763897.1">
    <property type="nucleotide sequence ID" value="NZ_MJIL01000069.1"/>
</dbReference>
<feature type="domain" description="AFP-like" evidence="8">
    <location>
        <begin position="115"/>
        <end position="174"/>
    </location>
</feature>
<comment type="subcellular location">
    <subcellularLocation>
        <location evidence="1 7">Periplasm</location>
    </subcellularLocation>
</comment>
<proteinExistence type="inferred from homology"/>
<evidence type="ECO:0000313" key="10">
    <source>
        <dbReference type="Proteomes" id="UP000186905"/>
    </source>
</evidence>
<dbReference type="Gene3D" id="3.90.1210.10">
    <property type="entry name" value="Antifreeze-like/N-acetylneuraminic acid synthase C-terminal domain"/>
    <property type="match status" value="1"/>
</dbReference>
<dbReference type="InterPro" id="IPR036732">
    <property type="entry name" value="AFP_Neu5c_C_sf"/>
</dbReference>
<dbReference type="InterPro" id="IPR041231">
    <property type="entry name" value="FlgA_N"/>
</dbReference>
<dbReference type="EMBL" id="MJIL01000069">
    <property type="protein sequence ID" value="OLQ76014.1"/>
    <property type="molecule type" value="Genomic_DNA"/>
</dbReference>
<dbReference type="GO" id="GO:0044780">
    <property type="term" value="P:bacterial-type flagellum assembly"/>
    <property type="evidence" value="ECO:0007669"/>
    <property type="project" value="InterPro"/>
</dbReference>
<evidence type="ECO:0000313" key="9">
    <source>
        <dbReference type="EMBL" id="OLQ76014.1"/>
    </source>
</evidence>
<evidence type="ECO:0000256" key="5">
    <source>
        <dbReference type="ARBA" id="ARBA00022764"/>
    </source>
</evidence>
<organism evidence="9 10">
    <name type="scientific">Photobacterium proteolyticum</name>
    <dbReference type="NCBI Taxonomy" id="1903952"/>
    <lineage>
        <taxon>Bacteria</taxon>
        <taxon>Pseudomonadati</taxon>
        <taxon>Pseudomonadota</taxon>
        <taxon>Gammaproteobacteria</taxon>
        <taxon>Vibrionales</taxon>
        <taxon>Vibrionaceae</taxon>
        <taxon>Photobacterium</taxon>
    </lineage>
</organism>
<keyword evidence="9" id="KW-0966">Cell projection</keyword>
<dbReference type="PANTHER" id="PTHR36307">
    <property type="entry name" value="FLAGELLA BASAL BODY P-RING FORMATION PROTEIN FLGA"/>
    <property type="match status" value="1"/>
</dbReference>
<comment type="similarity">
    <text evidence="2 7">Belongs to the FlgA family.</text>
</comment>
<dbReference type="Pfam" id="PF13144">
    <property type="entry name" value="ChapFlgA"/>
    <property type="match status" value="1"/>
</dbReference>